<reference evidence="4" key="1">
    <citation type="journal article" date="2017" name="Nat. Microbiol.">
        <title>Global analysis of biosynthetic gene clusters reveals vast potential of secondary metabolite production in Penicillium species.</title>
        <authorList>
            <person name="Nielsen J.C."/>
            <person name="Grijseels S."/>
            <person name="Prigent S."/>
            <person name="Ji B."/>
            <person name="Dainat J."/>
            <person name="Nielsen K.F."/>
            <person name="Frisvad J.C."/>
            <person name="Workman M."/>
            <person name="Nielsen J."/>
        </authorList>
    </citation>
    <scope>NUCLEOTIDE SEQUENCE [LARGE SCALE GENOMIC DNA]</scope>
    <source>
        <strain evidence="4">IBT 31321</strain>
    </source>
</reference>
<organism evidence="3 4">
    <name type="scientific">Penicillium coprophilum</name>
    <dbReference type="NCBI Taxonomy" id="36646"/>
    <lineage>
        <taxon>Eukaryota</taxon>
        <taxon>Fungi</taxon>
        <taxon>Dikarya</taxon>
        <taxon>Ascomycota</taxon>
        <taxon>Pezizomycotina</taxon>
        <taxon>Eurotiomycetes</taxon>
        <taxon>Eurotiomycetidae</taxon>
        <taxon>Eurotiales</taxon>
        <taxon>Aspergillaceae</taxon>
        <taxon>Penicillium</taxon>
    </lineage>
</organism>
<proteinExistence type="predicted"/>
<keyword evidence="1" id="KW-0732">Signal</keyword>
<feature type="domain" description="Cyanovirin-N" evidence="2">
    <location>
        <begin position="22"/>
        <end position="118"/>
    </location>
</feature>
<dbReference type="Proteomes" id="UP000191500">
    <property type="component" value="Unassembled WGS sequence"/>
</dbReference>
<comment type="caution">
    <text evidence="3">The sequence shown here is derived from an EMBL/GenBank/DDBJ whole genome shotgun (WGS) entry which is preliminary data.</text>
</comment>
<dbReference type="InterPro" id="IPR011058">
    <property type="entry name" value="Cyanovirin-N"/>
</dbReference>
<feature type="chain" id="PRO_5012008861" description="Cyanovirin-N domain-containing protein" evidence="1">
    <location>
        <begin position="20"/>
        <end position="147"/>
    </location>
</feature>
<keyword evidence="4" id="KW-1185">Reference proteome</keyword>
<accession>A0A1V6V3E6</accession>
<sequence>MVQLNTLLAWACFSLGAQAVSGFGKTCNSWQITDVRRPHILHANCAMPSGVYNVGTQLVLNLCLANDNGRLVHRANGGWDGSCNISGWNPDQFTGTVMHASCKNNAGQYVSTSIDLSESPSTLVNTPTAHNDEKDNFVGNLNGNLAC</sequence>
<gene>
    <name evidence="3" type="ORF">PENCOP_c002G06025</name>
</gene>
<dbReference type="SUPFAM" id="SSF51322">
    <property type="entry name" value="Cyanovirin-N"/>
    <property type="match status" value="1"/>
</dbReference>
<dbReference type="SMART" id="SM01111">
    <property type="entry name" value="CVNH"/>
    <property type="match status" value="1"/>
</dbReference>
<evidence type="ECO:0000259" key="2">
    <source>
        <dbReference type="SMART" id="SM01111"/>
    </source>
</evidence>
<feature type="signal peptide" evidence="1">
    <location>
        <begin position="1"/>
        <end position="19"/>
    </location>
</feature>
<evidence type="ECO:0000313" key="4">
    <source>
        <dbReference type="Proteomes" id="UP000191500"/>
    </source>
</evidence>
<protein>
    <recommendedName>
        <fullName evidence="2">Cyanovirin-N domain-containing protein</fullName>
    </recommendedName>
</protein>
<name>A0A1V6V3E6_9EURO</name>
<dbReference type="AlphaFoldDB" id="A0A1V6V3E6"/>
<evidence type="ECO:0000256" key="1">
    <source>
        <dbReference type="SAM" id="SignalP"/>
    </source>
</evidence>
<dbReference type="EMBL" id="MDDG01000002">
    <property type="protein sequence ID" value="OQE44999.1"/>
    <property type="molecule type" value="Genomic_DNA"/>
</dbReference>
<evidence type="ECO:0000313" key="3">
    <source>
        <dbReference type="EMBL" id="OQE44999.1"/>
    </source>
</evidence>
<dbReference type="InterPro" id="IPR036673">
    <property type="entry name" value="Cyanovirin-N_sf"/>
</dbReference>
<dbReference type="Pfam" id="PF08881">
    <property type="entry name" value="CVNH"/>
    <property type="match status" value="1"/>
</dbReference>
<dbReference type="Gene3D" id="2.30.60.10">
    <property type="entry name" value="Cyanovirin-N"/>
    <property type="match status" value="2"/>
</dbReference>